<dbReference type="HOGENOM" id="CLU_051542_0_1_1"/>
<proteinExistence type="predicted"/>
<reference evidence="2" key="1">
    <citation type="journal article" date="2015" name="BMC Genomics">
        <title>Genomic and transcriptomic analysis of the endophytic fungus Pestalotiopsis fici reveals its lifestyle and high potential for synthesis of natural products.</title>
        <authorList>
            <person name="Wang X."/>
            <person name="Zhang X."/>
            <person name="Liu L."/>
            <person name="Xiang M."/>
            <person name="Wang W."/>
            <person name="Sun X."/>
            <person name="Che Y."/>
            <person name="Guo L."/>
            <person name="Liu G."/>
            <person name="Guo L."/>
            <person name="Wang C."/>
            <person name="Yin W.B."/>
            <person name="Stadler M."/>
            <person name="Zhang X."/>
            <person name="Liu X."/>
        </authorList>
    </citation>
    <scope>NUCLEOTIDE SEQUENCE [LARGE SCALE GENOMIC DNA]</scope>
    <source>
        <strain evidence="2">W106-1 / CGMCC3.15140</strain>
    </source>
</reference>
<name>W3WW03_PESFW</name>
<dbReference type="InterPro" id="IPR051654">
    <property type="entry name" value="Meroterpenoid_MTases"/>
</dbReference>
<keyword evidence="2" id="KW-1185">Reference proteome</keyword>
<dbReference type="EMBL" id="KI912115">
    <property type="protein sequence ID" value="ETS77999.1"/>
    <property type="molecule type" value="Genomic_DNA"/>
</dbReference>
<sequence>MADVKPNTDYSEPEYAKSQERAKVPYYRPNIEHRLVSETQELLEKYSHIPPEDQSAHIHKLRDEAWDIRAYPCIGLGSWLTPQLRRLPIYDEILDRVKSHGATLVDVGTFVGHDLRRLAYDGAPSDKLYGVDIVSYADVSYDLFRDRETFKGHFIQADILSDESAELNALKGNVDIIVVSQLLHQWTWDNQVKAAKALVDYTKPGSLIVGNQIGNSKAFELTLKTPPISIWRHNVESFTDMFNKEVGPATGTTWEVQAWLRSFPDMGWDLSDAAWMEPDVCLVEFAARRLS</sequence>
<dbReference type="AlphaFoldDB" id="W3WW03"/>
<protein>
    <recommendedName>
        <fullName evidence="3">Methyltransferase domain-containing protein</fullName>
    </recommendedName>
</protein>
<evidence type="ECO:0000313" key="1">
    <source>
        <dbReference type="EMBL" id="ETS77999.1"/>
    </source>
</evidence>
<dbReference type="SUPFAM" id="SSF53335">
    <property type="entry name" value="S-adenosyl-L-methionine-dependent methyltransferases"/>
    <property type="match status" value="1"/>
</dbReference>
<accession>W3WW03</accession>
<dbReference type="KEGG" id="pfy:PFICI_10061"/>
<evidence type="ECO:0000313" key="2">
    <source>
        <dbReference type="Proteomes" id="UP000030651"/>
    </source>
</evidence>
<dbReference type="InParanoid" id="W3WW03"/>
<dbReference type="PANTHER" id="PTHR35897">
    <property type="entry name" value="METHYLTRANSFERASE AUSD"/>
    <property type="match status" value="1"/>
</dbReference>
<dbReference type="RefSeq" id="XP_007836833.1">
    <property type="nucleotide sequence ID" value="XM_007838642.1"/>
</dbReference>
<dbReference type="PANTHER" id="PTHR35897:SF2">
    <property type="entry name" value="METHYLTRANSFERASE DOMAIN-CONTAINING PROTEIN"/>
    <property type="match status" value="1"/>
</dbReference>
<organism evidence="1 2">
    <name type="scientific">Pestalotiopsis fici (strain W106-1 / CGMCC3.15140)</name>
    <dbReference type="NCBI Taxonomy" id="1229662"/>
    <lineage>
        <taxon>Eukaryota</taxon>
        <taxon>Fungi</taxon>
        <taxon>Dikarya</taxon>
        <taxon>Ascomycota</taxon>
        <taxon>Pezizomycotina</taxon>
        <taxon>Sordariomycetes</taxon>
        <taxon>Xylariomycetidae</taxon>
        <taxon>Amphisphaeriales</taxon>
        <taxon>Sporocadaceae</taxon>
        <taxon>Pestalotiopsis</taxon>
    </lineage>
</organism>
<dbReference type="eggNOG" id="ENOG502S0S9">
    <property type="taxonomic scope" value="Eukaryota"/>
</dbReference>
<evidence type="ECO:0008006" key="3">
    <source>
        <dbReference type="Google" id="ProtNLM"/>
    </source>
</evidence>
<gene>
    <name evidence="1" type="ORF">PFICI_10061</name>
</gene>
<dbReference type="GeneID" id="19275074"/>
<dbReference type="InterPro" id="IPR029063">
    <property type="entry name" value="SAM-dependent_MTases_sf"/>
</dbReference>
<dbReference type="Gene3D" id="3.40.50.150">
    <property type="entry name" value="Vaccinia Virus protein VP39"/>
    <property type="match status" value="1"/>
</dbReference>
<dbReference type="CDD" id="cd02440">
    <property type="entry name" value="AdoMet_MTases"/>
    <property type="match status" value="1"/>
</dbReference>
<dbReference type="OrthoDB" id="2094832at2759"/>
<dbReference type="Proteomes" id="UP000030651">
    <property type="component" value="Unassembled WGS sequence"/>
</dbReference>